<gene>
    <name evidence="1" type="ORF">HXA33_04790</name>
</gene>
<keyword evidence="2" id="KW-1185">Reference proteome</keyword>
<name>A0A9Q4FYL2_SALAG</name>
<accession>A0A9Q4FYL2</accession>
<reference evidence="1" key="1">
    <citation type="submission" date="2020-06" db="EMBL/GenBank/DDBJ databases">
        <title>Insight into the genomes of haloalkaliphilic bacilli from Kenyan soda lakes.</title>
        <authorList>
            <person name="Mwirichia R."/>
            <person name="Villamizar G.C."/>
            <person name="Poehlein A."/>
            <person name="Mugweru J."/>
            <person name="Kipnyargis A."/>
            <person name="Kiplimo D."/>
            <person name="Orwa P."/>
            <person name="Daniel R."/>
        </authorList>
    </citation>
    <scope>NUCLEOTIDE SEQUENCE</scope>
    <source>
        <strain evidence="1">B1096_S55</strain>
    </source>
</reference>
<sequence length="38" mass="4302">MTRSPADLLARICTEFNVEIGELLHLVAVEETDEDSKR</sequence>
<dbReference type="EMBL" id="JABXYM010000001">
    <property type="protein sequence ID" value="MCR6095854.1"/>
    <property type="molecule type" value="Genomic_DNA"/>
</dbReference>
<proteinExistence type="predicted"/>
<dbReference type="AlphaFoldDB" id="A0A9Q4FYL2"/>
<evidence type="ECO:0000313" key="2">
    <source>
        <dbReference type="Proteomes" id="UP001057753"/>
    </source>
</evidence>
<comment type="caution">
    <text evidence="1">The sequence shown here is derived from an EMBL/GenBank/DDBJ whole genome shotgun (WGS) entry which is preliminary data.</text>
</comment>
<evidence type="ECO:0000313" key="1">
    <source>
        <dbReference type="EMBL" id="MCR6095854.1"/>
    </source>
</evidence>
<protein>
    <submittedName>
        <fullName evidence="1">Uncharacterized protein</fullName>
    </submittedName>
</protein>
<organism evidence="1 2">
    <name type="scientific">Salipaludibacillus agaradhaerens</name>
    <name type="common">Bacillus agaradhaerens</name>
    <dbReference type="NCBI Taxonomy" id="76935"/>
    <lineage>
        <taxon>Bacteria</taxon>
        <taxon>Bacillati</taxon>
        <taxon>Bacillota</taxon>
        <taxon>Bacilli</taxon>
        <taxon>Bacillales</taxon>
        <taxon>Bacillaceae</taxon>
    </lineage>
</organism>
<dbReference type="Proteomes" id="UP001057753">
    <property type="component" value="Unassembled WGS sequence"/>
</dbReference>